<dbReference type="EMBL" id="CH480819">
    <property type="protein sequence ID" value="EDW53282.1"/>
    <property type="molecule type" value="Genomic_DNA"/>
</dbReference>
<proteinExistence type="predicted"/>
<sequence>MERLPASACLIFVALAVGSSAIQGGVFKELTTPLGQQIMRIAKSAEMRSFMDTSVSPCDDFLWAMPVEIMATINAATSQKRHQISRQLMFCQLSASVQIDRWKVRVKYFYESCLDTAALRTKQRSPSAQCSKGVWRNAGGGGQVLGLRRLRRH</sequence>
<evidence type="ECO:0000256" key="1">
    <source>
        <dbReference type="SAM" id="SignalP"/>
    </source>
</evidence>
<organism evidence="3">
    <name type="scientific">Drosophila sechellia</name>
    <name type="common">Fruit fly</name>
    <dbReference type="NCBI Taxonomy" id="7238"/>
    <lineage>
        <taxon>Eukaryota</taxon>
        <taxon>Metazoa</taxon>
        <taxon>Ecdysozoa</taxon>
        <taxon>Arthropoda</taxon>
        <taxon>Hexapoda</taxon>
        <taxon>Insecta</taxon>
        <taxon>Pterygota</taxon>
        <taxon>Neoptera</taxon>
        <taxon>Endopterygota</taxon>
        <taxon>Diptera</taxon>
        <taxon>Brachycera</taxon>
        <taxon>Muscomorpha</taxon>
        <taxon>Ephydroidea</taxon>
        <taxon>Drosophilidae</taxon>
        <taxon>Drosophila</taxon>
        <taxon>Sophophora</taxon>
    </lineage>
</organism>
<protein>
    <submittedName>
        <fullName evidence="2">GM12741</fullName>
    </submittedName>
</protein>
<evidence type="ECO:0000313" key="3">
    <source>
        <dbReference type="Proteomes" id="UP000001292"/>
    </source>
</evidence>
<keyword evidence="3" id="KW-1185">Reference proteome</keyword>
<evidence type="ECO:0000313" key="2">
    <source>
        <dbReference type="EMBL" id="EDW53282.1"/>
    </source>
</evidence>
<gene>
    <name evidence="2" type="primary">Dsec\GM12741</name>
    <name evidence="2" type="ORF">Dsec_GM12741</name>
</gene>
<feature type="signal peptide" evidence="1">
    <location>
        <begin position="1"/>
        <end position="21"/>
    </location>
</feature>
<dbReference type="AlphaFoldDB" id="B4HZ25"/>
<accession>B4HZ25</accession>
<keyword evidence="1" id="KW-0732">Signal</keyword>
<feature type="chain" id="PRO_5002806214" evidence="1">
    <location>
        <begin position="22"/>
        <end position="153"/>
    </location>
</feature>
<dbReference type="HOGENOM" id="CLU_1715196_0_0_1"/>
<dbReference type="SUPFAM" id="SSF55486">
    <property type="entry name" value="Metalloproteases ('zincins'), catalytic domain"/>
    <property type="match status" value="1"/>
</dbReference>
<dbReference type="Proteomes" id="UP000001292">
    <property type="component" value="Unassembled WGS sequence"/>
</dbReference>
<reference evidence="2 3" key="1">
    <citation type="journal article" date="2007" name="Nature">
        <title>Evolution of genes and genomes on the Drosophila phylogeny.</title>
        <authorList>
            <consortium name="Drosophila 12 Genomes Consortium"/>
            <person name="Clark A.G."/>
            <person name="Eisen M.B."/>
            <person name="Smith D.R."/>
            <person name="Bergman C.M."/>
            <person name="Oliver B."/>
            <person name="Markow T.A."/>
            <person name="Kaufman T.C."/>
            <person name="Kellis M."/>
            <person name="Gelbart W."/>
            <person name="Iyer V.N."/>
            <person name="Pollard D.A."/>
            <person name="Sackton T.B."/>
            <person name="Larracuente A.M."/>
            <person name="Singh N.D."/>
            <person name="Abad J.P."/>
            <person name="Abt D.N."/>
            <person name="Adryan B."/>
            <person name="Aguade M."/>
            <person name="Akashi H."/>
            <person name="Anderson W.W."/>
            <person name="Aquadro C.F."/>
            <person name="Ardell D.H."/>
            <person name="Arguello R."/>
            <person name="Artieri C.G."/>
            <person name="Barbash D.A."/>
            <person name="Barker D."/>
            <person name="Barsanti P."/>
            <person name="Batterham P."/>
            <person name="Batzoglou S."/>
            <person name="Begun D."/>
            <person name="Bhutkar A."/>
            <person name="Blanco E."/>
            <person name="Bosak S.A."/>
            <person name="Bradley R.K."/>
            <person name="Brand A.D."/>
            <person name="Brent M.R."/>
            <person name="Brooks A.N."/>
            <person name="Brown R.H."/>
            <person name="Butlin R.K."/>
            <person name="Caggese C."/>
            <person name="Calvi B.R."/>
            <person name="Bernardo de Carvalho A."/>
            <person name="Caspi A."/>
            <person name="Castrezana S."/>
            <person name="Celniker S.E."/>
            <person name="Chang J.L."/>
            <person name="Chapple C."/>
            <person name="Chatterji S."/>
            <person name="Chinwalla A."/>
            <person name="Civetta A."/>
            <person name="Clifton S.W."/>
            <person name="Comeron J.M."/>
            <person name="Costello J.C."/>
            <person name="Coyne J.A."/>
            <person name="Daub J."/>
            <person name="David R.G."/>
            <person name="Delcher A.L."/>
            <person name="Delehaunty K."/>
            <person name="Do C.B."/>
            <person name="Ebling H."/>
            <person name="Edwards K."/>
            <person name="Eickbush T."/>
            <person name="Evans J.D."/>
            <person name="Filipski A."/>
            <person name="Findeiss S."/>
            <person name="Freyhult E."/>
            <person name="Fulton L."/>
            <person name="Fulton R."/>
            <person name="Garcia A.C."/>
            <person name="Gardiner A."/>
            <person name="Garfield D.A."/>
            <person name="Garvin B.E."/>
            <person name="Gibson G."/>
            <person name="Gilbert D."/>
            <person name="Gnerre S."/>
            <person name="Godfrey J."/>
            <person name="Good R."/>
            <person name="Gotea V."/>
            <person name="Gravely B."/>
            <person name="Greenberg A.J."/>
            <person name="Griffiths-Jones S."/>
            <person name="Gross S."/>
            <person name="Guigo R."/>
            <person name="Gustafson E.A."/>
            <person name="Haerty W."/>
            <person name="Hahn M.W."/>
            <person name="Halligan D.L."/>
            <person name="Halpern A.L."/>
            <person name="Halter G.M."/>
            <person name="Han M.V."/>
            <person name="Heger A."/>
            <person name="Hillier L."/>
            <person name="Hinrichs A.S."/>
            <person name="Holmes I."/>
            <person name="Hoskins R.A."/>
            <person name="Hubisz M.J."/>
            <person name="Hultmark D."/>
            <person name="Huntley M.A."/>
            <person name="Jaffe D.B."/>
            <person name="Jagadeeshan S."/>
            <person name="Jeck W.R."/>
            <person name="Johnson J."/>
            <person name="Jones C.D."/>
            <person name="Jordan W.C."/>
            <person name="Karpen G.H."/>
            <person name="Kataoka E."/>
            <person name="Keightley P.D."/>
            <person name="Kheradpour P."/>
            <person name="Kirkness E.F."/>
            <person name="Koerich L.B."/>
            <person name="Kristiansen K."/>
            <person name="Kudrna D."/>
            <person name="Kulathinal R.J."/>
            <person name="Kumar S."/>
            <person name="Kwok R."/>
            <person name="Lander E."/>
            <person name="Langley C.H."/>
            <person name="Lapoint R."/>
            <person name="Lazzaro B.P."/>
            <person name="Lee S.J."/>
            <person name="Levesque L."/>
            <person name="Li R."/>
            <person name="Lin C.F."/>
            <person name="Lin M.F."/>
            <person name="Lindblad-Toh K."/>
            <person name="Llopart A."/>
            <person name="Long M."/>
            <person name="Low L."/>
            <person name="Lozovsky E."/>
            <person name="Lu J."/>
            <person name="Luo M."/>
            <person name="Machado C.A."/>
            <person name="Makalowski W."/>
            <person name="Marzo M."/>
            <person name="Matsuda M."/>
            <person name="Matzkin L."/>
            <person name="McAllister B."/>
            <person name="McBride C.S."/>
            <person name="McKernan B."/>
            <person name="McKernan K."/>
            <person name="Mendez-Lago M."/>
            <person name="Minx P."/>
            <person name="Mollenhauer M.U."/>
            <person name="Montooth K."/>
            <person name="Mount S.M."/>
            <person name="Mu X."/>
            <person name="Myers E."/>
            <person name="Negre B."/>
            <person name="Newfeld S."/>
            <person name="Nielsen R."/>
            <person name="Noor M.A."/>
            <person name="O'Grady P."/>
            <person name="Pachter L."/>
            <person name="Papaceit M."/>
            <person name="Parisi M.J."/>
            <person name="Parisi M."/>
            <person name="Parts L."/>
            <person name="Pedersen J.S."/>
            <person name="Pesole G."/>
            <person name="Phillippy A.M."/>
            <person name="Ponting C.P."/>
            <person name="Pop M."/>
            <person name="Porcelli D."/>
            <person name="Powell J.R."/>
            <person name="Prohaska S."/>
            <person name="Pruitt K."/>
            <person name="Puig M."/>
            <person name="Quesneville H."/>
            <person name="Ram K.R."/>
            <person name="Rand D."/>
            <person name="Rasmussen M.D."/>
            <person name="Reed L.K."/>
            <person name="Reenan R."/>
            <person name="Reily A."/>
            <person name="Remington K.A."/>
            <person name="Rieger T.T."/>
            <person name="Ritchie M.G."/>
            <person name="Robin C."/>
            <person name="Rogers Y.H."/>
            <person name="Rohde C."/>
            <person name="Rozas J."/>
            <person name="Rubenfield M.J."/>
            <person name="Ruiz A."/>
            <person name="Russo S."/>
            <person name="Salzberg S.L."/>
            <person name="Sanchez-Gracia A."/>
            <person name="Saranga D.J."/>
            <person name="Sato H."/>
            <person name="Schaeffer S.W."/>
            <person name="Schatz M.C."/>
            <person name="Schlenke T."/>
            <person name="Schwartz R."/>
            <person name="Segarra C."/>
            <person name="Singh R.S."/>
            <person name="Sirot L."/>
            <person name="Sirota M."/>
            <person name="Sisneros N.B."/>
            <person name="Smith C.D."/>
            <person name="Smith T.F."/>
            <person name="Spieth J."/>
            <person name="Stage D.E."/>
            <person name="Stark A."/>
            <person name="Stephan W."/>
            <person name="Strausberg R.L."/>
            <person name="Strempel S."/>
            <person name="Sturgill D."/>
            <person name="Sutton G."/>
            <person name="Sutton G.G."/>
            <person name="Tao W."/>
            <person name="Teichmann S."/>
            <person name="Tobari Y.N."/>
            <person name="Tomimura Y."/>
            <person name="Tsolas J.M."/>
            <person name="Valente V.L."/>
            <person name="Venter E."/>
            <person name="Venter J.C."/>
            <person name="Vicario S."/>
            <person name="Vieira F.G."/>
            <person name="Vilella A.J."/>
            <person name="Villasante A."/>
            <person name="Walenz B."/>
            <person name="Wang J."/>
            <person name="Wasserman M."/>
            <person name="Watts T."/>
            <person name="Wilson D."/>
            <person name="Wilson R.K."/>
            <person name="Wing R.A."/>
            <person name="Wolfner M.F."/>
            <person name="Wong A."/>
            <person name="Wong G.K."/>
            <person name="Wu C.I."/>
            <person name="Wu G."/>
            <person name="Yamamoto D."/>
            <person name="Yang H.P."/>
            <person name="Yang S.P."/>
            <person name="Yorke J.A."/>
            <person name="Yoshida K."/>
            <person name="Zdobnov E."/>
            <person name="Zhang P."/>
            <person name="Zhang Y."/>
            <person name="Zimin A.V."/>
            <person name="Baldwin J."/>
            <person name="Abdouelleil A."/>
            <person name="Abdulkadir J."/>
            <person name="Abebe A."/>
            <person name="Abera B."/>
            <person name="Abreu J."/>
            <person name="Acer S.C."/>
            <person name="Aftuck L."/>
            <person name="Alexander A."/>
            <person name="An P."/>
            <person name="Anderson E."/>
            <person name="Anderson S."/>
            <person name="Arachi H."/>
            <person name="Azer M."/>
            <person name="Bachantsang P."/>
            <person name="Barry A."/>
            <person name="Bayul T."/>
            <person name="Berlin A."/>
            <person name="Bessette D."/>
            <person name="Bloom T."/>
            <person name="Blye J."/>
            <person name="Boguslavskiy L."/>
            <person name="Bonnet C."/>
            <person name="Boukhgalter B."/>
            <person name="Bourzgui I."/>
            <person name="Brown A."/>
            <person name="Cahill P."/>
            <person name="Channer S."/>
            <person name="Cheshatsang Y."/>
            <person name="Chuda L."/>
            <person name="Citroen M."/>
            <person name="Collymore A."/>
            <person name="Cooke P."/>
            <person name="Costello M."/>
            <person name="D'Aco K."/>
            <person name="Daza R."/>
            <person name="De Haan G."/>
            <person name="DeGray S."/>
            <person name="DeMaso C."/>
            <person name="Dhargay N."/>
            <person name="Dooley K."/>
            <person name="Dooley E."/>
            <person name="Doricent M."/>
            <person name="Dorje P."/>
            <person name="Dorjee K."/>
            <person name="Dupes A."/>
            <person name="Elong R."/>
            <person name="Falk J."/>
            <person name="Farina A."/>
            <person name="Faro S."/>
            <person name="Ferguson D."/>
            <person name="Fisher S."/>
            <person name="Foley C.D."/>
            <person name="Franke A."/>
            <person name="Friedrich D."/>
            <person name="Gadbois L."/>
            <person name="Gearin G."/>
            <person name="Gearin C.R."/>
            <person name="Giannoukos G."/>
            <person name="Goode T."/>
            <person name="Graham J."/>
            <person name="Grandbois E."/>
            <person name="Grewal S."/>
            <person name="Gyaltsen K."/>
            <person name="Hafez N."/>
            <person name="Hagos B."/>
            <person name="Hall J."/>
            <person name="Henson C."/>
            <person name="Hollinger A."/>
            <person name="Honan T."/>
            <person name="Huard M.D."/>
            <person name="Hughes L."/>
            <person name="Hurhula B."/>
            <person name="Husby M.E."/>
            <person name="Kamat A."/>
            <person name="Kanga B."/>
            <person name="Kashin S."/>
            <person name="Khazanovich D."/>
            <person name="Kisner P."/>
            <person name="Lance K."/>
            <person name="Lara M."/>
            <person name="Lee W."/>
            <person name="Lennon N."/>
            <person name="Letendre F."/>
            <person name="LeVine R."/>
            <person name="Lipovsky A."/>
            <person name="Liu X."/>
            <person name="Liu J."/>
            <person name="Liu S."/>
            <person name="Lokyitsang T."/>
            <person name="Lokyitsang Y."/>
            <person name="Lubonja R."/>
            <person name="Lui A."/>
            <person name="MacDonald P."/>
            <person name="Magnisalis V."/>
            <person name="Maru K."/>
            <person name="Matthews C."/>
            <person name="McCusker W."/>
            <person name="McDonough S."/>
            <person name="Mehta T."/>
            <person name="Meldrim J."/>
            <person name="Meneus L."/>
            <person name="Mihai O."/>
            <person name="Mihalev A."/>
            <person name="Mihova T."/>
            <person name="Mittelman R."/>
            <person name="Mlenga V."/>
            <person name="Montmayeur A."/>
            <person name="Mulrain L."/>
            <person name="Navidi A."/>
            <person name="Naylor J."/>
            <person name="Negash T."/>
            <person name="Nguyen T."/>
            <person name="Nguyen N."/>
            <person name="Nicol R."/>
            <person name="Norbu C."/>
            <person name="Norbu N."/>
            <person name="Novod N."/>
            <person name="O'Neill B."/>
            <person name="Osman S."/>
            <person name="Markiewicz E."/>
            <person name="Oyono O.L."/>
            <person name="Patti C."/>
            <person name="Phunkhang P."/>
            <person name="Pierre F."/>
            <person name="Priest M."/>
            <person name="Raghuraman S."/>
            <person name="Rege F."/>
            <person name="Reyes R."/>
            <person name="Rise C."/>
            <person name="Rogov P."/>
            <person name="Ross K."/>
            <person name="Ryan E."/>
            <person name="Settipalli S."/>
            <person name="Shea T."/>
            <person name="Sherpa N."/>
            <person name="Shi L."/>
            <person name="Shih D."/>
            <person name="Sparrow T."/>
            <person name="Spaulding J."/>
            <person name="Stalker J."/>
            <person name="Stange-Thomann N."/>
            <person name="Stavropoulos S."/>
            <person name="Stone C."/>
            <person name="Strader C."/>
            <person name="Tesfaye S."/>
            <person name="Thomson T."/>
            <person name="Thoulutsang Y."/>
            <person name="Thoulutsang D."/>
            <person name="Topham K."/>
            <person name="Topping I."/>
            <person name="Tsamla T."/>
            <person name="Vassiliev H."/>
            <person name="Vo A."/>
            <person name="Wangchuk T."/>
            <person name="Wangdi T."/>
            <person name="Weiand M."/>
            <person name="Wilkinson J."/>
            <person name="Wilson A."/>
            <person name="Yadav S."/>
            <person name="Young G."/>
            <person name="Yu Q."/>
            <person name="Zembek L."/>
            <person name="Zhong D."/>
            <person name="Zimmer A."/>
            <person name="Zwirko Z."/>
            <person name="Jaffe D.B."/>
            <person name="Alvarez P."/>
            <person name="Brockman W."/>
            <person name="Butler J."/>
            <person name="Chin C."/>
            <person name="Gnerre S."/>
            <person name="Grabherr M."/>
            <person name="Kleber M."/>
            <person name="Mauceli E."/>
            <person name="MacCallum I."/>
        </authorList>
    </citation>
    <scope>NUCLEOTIDE SEQUENCE [LARGE SCALE GENOMIC DNA]</scope>
    <source>
        <strain evidence="3">Rob3c / Tucson 14021-0248.25</strain>
    </source>
</reference>
<name>B4HZ25_DROSE</name>